<feature type="transmembrane region" description="Helical" evidence="1">
    <location>
        <begin position="67"/>
        <end position="89"/>
    </location>
</feature>
<protein>
    <recommendedName>
        <fullName evidence="4">Fluoride ion transporter CrcB</fullName>
    </recommendedName>
</protein>
<feature type="transmembrane region" description="Helical" evidence="1">
    <location>
        <begin position="6"/>
        <end position="25"/>
    </location>
</feature>
<evidence type="ECO:0000313" key="3">
    <source>
        <dbReference type="Proteomes" id="UP001065174"/>
    </source>
</evidence>
<evidence type="ECO:0000256" key="1">
    <source>
        <dbReference type="SAM" id="Phobius"/>
    </source>
</evidence>
<sequence length="99" mass="10313">MTETSISLLSIICGIAGANGLGWLMPRFQFGMTSNSIAGVFGSIFLIKSLGRMGFDPTSIVDGGELNLLLLVINLLVSILGGVLGALVLKLLKDKMGDS</sequence>
<evidence type="ECO:0000313" key="2">
    <source>
        <dbReference type="EMBL" id="UXP30967.1"/>
    </source>
</evidence>
<reference evidence="2" key="1">
    <citation type="submission" date="2022-09" db="EMBL/GenBank/DDBJ databases">
        <title>Comparative genomics and taxonomic characterization of three novel marine species of genus Reichenbachiella exhibiting antioxidant and polysaccharide degradation activities.</title>
        <authorList>
            <person name="Muhammad N."/>
            <person name="Lee Y.-J."/>
            <person name="Ko J."/>
            <person name="Kim S.-G."/>
        </authorList>
    </citation>
    <scope>NUCLEOTIDE SEQUENCE</scope>
    <source>
        <strain evidence="2">BKB1-1</strain>
    </source>
</reference>
<keyword evidence="1" id="KW-0812">Transmembrane</keyword>
<name>A0ABY6CKC1_9BACT</name>
<evidence type="ECO:0008006" key="4">
    <source>
        <dbReference type="Google" id="ProtNLM"/>
    </source>
</evidence>
<dbReference type="Proteomes" id="UP001065174">
    <property type="component" value="Chromosome"/>
</dbReference>
<gene>
    <name evidence="2" type="ORF">N6H18_11460</name>
</gene>
<keyword evidence="1" id="KW-0472">Membrane</keyword>
<feature type="transmembrane region" description="Helical" evidence="1">
    <location>
        <begin position="37"/>
        <end position="55"/>
    </location>
</feature>
<dbReference type="RefSeq" id="WP_262308413.1">
    <property type="nucleotide sequence ID" value="NZ_CP106679.1"/>
</dbReference>
<organism evidence="2 3">
    <name type="scientific">Reichenbachiella agarivorans</name>
    <dbReference type="NCBI Taxonomy" id="2979464"/>
    <lineage>
        <taxon>Bacteria</taxon>
        <taxon>Pseudomonadati</taxon>
        <taxon>Bacteroidota</taxon>
        <taxon>Cytophagia</taxon>
        <taxon>Cytophagales</taxon>
        <taxon>Reichenbachiellaceae</taxon>
        <taxon>Reichenbachiella</taxon>
    </lineage>
</organism>
<keyword evidence="3" id="KW-1185">Reference proteome</keyword>
<dbReference type="EMBL" id="CP106679">
    <property type="protein sequence ID" value="UXP30967.1"/>
    <property type="molecule type" value="Genomic_DNA"/>
</dbReference>
<proteinExistence type="predicted"/>
<keyword evidence="1" id="KW-1133">Transmembrane helix</keyword>
<accession>A0ABY6CKC1</accession>